<name>A0A9X2FG98_9BACT</name>
<gene>
    <name evidence="12" type="primary">valS</name>
    <name evidence="16" type="ORF">NG895_07235</name>
</gene>
<dbReference type="GO" id="GO:0006438">
    <property type="term" value="P:valyl-tRNA aminoacylation"/>
    <property type="evidence" value="ECO:0007669"/>
    <property type="project" value="UniProtKB-UniRule"/>
</dbReference>
<dbReference type="InterPro" id="IPR013155">
    <property type="entry name" value="M/V/L/I-tRNA-synth_anticd-bd"/>
</dbReference>
<evidence type="ECO:0000259" key="14">
    <source>
        <dbReference type="Pfam" id="PF08264"/>
    </source>
</evidence>
<dbReference type="SUPFAM" id="SSF47323">
    <property type="entry name" value="Anticodon-binding domain of a subclass of class I aminoacyl-tRNA synthetases"/>
    <property type="match status" value="1"/>
</dbReference>
<evidence type="ECO:0000256" key="1">
    <source>
        <dbReference type="ARBA" id="ARBA00004496"/>
    </source>
</evidence>
<dbReference type="Gene3D" id="3.40.50.620">
    <property type="entry name" value="HUPs"/>
    <property type="match status" value="2"/>
</dbReference>
<evidence type="ECO:0000313" key="17">
    <source>
        <dbReference type="Proteomes" id="UP001155241"/>
    </source>
</evidence>
<comment type="catalytic activity">
    <reaction evidence="10 12">
        <text>tRNA(Val) + L-valine + ATP = L-valyl-tRNA(Val) + AMP + diphosphate</text>
        <dbReference type="Rhea" id="RHEA:10704"/>
        <dbReference type="Rhea" id="RHEA-COMP:9672"/>
        <dbReference type="Rhea" id="RHEA-COMP:9708"/>
        <dbReference type="ChEBI" id="CHEBI:30616"/>
        <dbReference type="ChEBI" id="CHEBI:33019"/>
        <dbReference type="ChEBI" id="CHEBI:57762"/>
        <dbReference type="ChEBI" id="CHEBI:78442"/>
        <dbReference type="ChEBI" id="CHEBI:78537"/>
        <dbReference type="ChEBI" id="CHEBI:456215"/>
        <dbReference type="EC" id="6.1.1.9"/>
    </reaction>
</comment>
<dbReference type="PRINTS" id="PR00986">
    <property type="entry name" value="TRNASYNTHVAL"/>
</dbReference>
<keyword evidence="17" id="KW-1185">Reference proteome</keyword>
<evidence type="ECO:0000256" key="2">
    <source>
        <dbReference type="ARBA" id="ARBA00011245"/>
    </source>
</evidence>
<dbReference type="Gene3D" id="1.10.730.10">
    <property type="entry name" value="Isoleucyl-tRNA Synthetase, Domain 1"/>
    <property type="match status" value="2"/>
</dbReference>
<dbReference type="CDD" id="cd07962">
    <property type="entry name" value="Anticodon_Ia_Val"/>
    <property type="match status" value="1"/>
</dbReference>
<keyword evidence="8 12" id="KW-0175">Coiled coil</keyword>
<comment type="domain">
    <text evidence="12">ValRS has two distinct active sites: one for aminoacylation and one for editing. The misactivated threonine is translocated from the active site to the editing site.</text>
</comment>
<comment type="subunit">
    <text evidence="2 12">Monomer.</text>
</comment>
<dbReference type="FunFam" id="3.40.50.620:FF:000032">
    <property type="entry name" value="Valine--tRNA ligase"/>
    <property type="match status" value="1"/>
</dbReference>
<evidence type="ECO:0000259" key="15">
    <source>
        <dbReference type="Pfam" id="PF10458"/>
    </source>
</evidence>
<keyword evidence="4 12" id="KW-0436">Ligase</keyword>
<dbReference type="CDD" id="cd00817">
    <property type="entry name" value="ValRS_core"/>
    <property type="match status" value="1"/>
</dbReference>
<dbReference type="RefSeq" id="WP_252851802.1">
    <property type="nucleotide sequence ID" value="NZ_JAMXLR010000026.1"/>
</dbReference>
<evidence type="ECO:0000256" key="5">
    <source>
        <dbReference type="ARBA" id="ARBA00022741"/>
    </source>
</evidence>
<feature type="short sequence motif" description="'HIGH' region" evidence="12">
    <location>
        <begin position="50"/>
        <end position="60"/>
    </location>
</feature>
<dbReference type="GO" id="GO:0004832">
    <property type="term" value="F:valine-tRNA ligase activity"/>
    <property type="evidence" value="ECO:0007669"/>
    <property type="project" value="UniProtKB-UniRule"/>
</dbReference>
<comment type="caution">
    <text evidence="16">The sequence shown here is derived from an EMBL/GenBank/DDBJ whole genome shotgun (WGS) entry which is preliminary data.</text>
</comment>
<dbReference type="FunFam" id="1.10.287.380:FF:000001">
    <property type="entry name" value="Valine--tRNA ligase"/>
    <property type="match status" value="1"/>
</dbReference>
<evidence type="ECO:0000256" key="10">
    <source>
        <dbReference type="ARBA" id="ARBA00047552"/>
    </source>
</evidence>
<dbReference type="Gene3D" id="3.90.740.10">
    <property type="entry name" value="Valyl/Leucyl/Isoleucyl-tRNA synthetase, editing domain"/>
    <property type="match status" value="1"/>
</dbReference>
<evidence type="ECO:0000256" key="6">
    <source>
        <dbReference type="ARBA" id="ARBA00022840"/>
    </source>
</evidence>
<organism evidence="16 17">
    <name type="scientific">Aeoliella straminimaris</name>
    <dbReference type="NCBI Taxonomy" id="2954799"/>
    <lineage>
        <taxon>Bacteria</taxon>
        <taxon>Pseudomonadati</taxon>
        <taxon>Planctomycetota</taxon>
        <taxon>Planctomycetia</taxon>
        <taxon>Pirellulales</taxon>
        <taxon>Lacipirellulaceae</taxon>
        <taxon>Aeoliella</taxon>
    </lineage>
</organism>
<dbReference type="EMBL" id="JAMXLR010000026">
    <property type="protein sequence ID" value="MCO6043696.1"/>
    <property type="molecule type" value="Genomic_DNA"/>
</dbReference>
<feature type="domain" description="Methionyl/Valyl/Leucyl/Isoleucyl-tRNA synthetase anticodon-binding" evidence="14">
    <location>
        <begin position="772"/>
        <end position="928"/>
    </location>
</feature>
<keyword evidence="7 12" id="KW-0648">Protein biosynthesis</keyword>
<dbReference type="GO" id="GO:0005829">
    <property type="term" value="C:cytosol"/>
    <property type="evidence" value="ECO:0007669"/>
    <property type="project" value="TreeGrafter"/>
</dbReference>
<comment type="domain">
    <text evidence="12">The C-terminal coiled-coil domain is crucial for aminoacylation activity.</text>
</comment>
<evidence type="ECO:0000256" key="7">
    <source>
        <dbReference type="ARBA" id="ARBA00022917"/>
    </source>
</evidence>
<dbReference type="SUPFAM" id="SSF52374">
    <property type="entry name" value="Nucleotidylyl transferase"/>
    <property type="match status" value="1"/>
</dbReference>
<comment type="caution">
    <text evidence="12">Lacks conserved residue(s) required for the propagation of feature annotation.</text>
</comment>
<dbReference type="PANTHER" id="PTHR11946">
    <property type="entry name" value="VALYL-TRNA SYNTHETASES"/>
    <property type="match status" value="1"/>
</dbReference>
<evidence type="ECO:0000259" key="13">
    <source>
        <dbReference type="Pfam" id="PF00133"/>
    </source>
</evidence>
<feature type="domain" description="Valyl-tRNA synthetase tRNA-binding arm" evidence="15">
    <location>
        <begin position="992"/>
        <end position="1057"/>
    </location>
</feature>
<dbReference type="InterPro" id="IPR001412">
    <property type="entry name" value="aa-tRNA-synth_I_CS"/>
</dbReference>
<dbReference type="PANTHER" id="PTHR11946:SF93">
    <property type="entry name" value="VALINE--TRNA LIGASE, CHLOROPLASTIC_MITOCHONDRIAL 2"/>
    <property type="match status" value="1"/>
</dbReference>
<keyword evidence="9 12" id="KW-0030">Aminoacyl-tRNA synthetase</keyword>
<comment type="similarity">
    <text evidence="11 12">Belongs to the class-I aminoacyl-tRNA synthetase family. ValS type 1 subfamily.</text>
</comment>
<keyword evidence="6 12" id="KW-0067">ATP-binding</keyword>
<evidence type="ECO:0000256" key="8">
    <source>
        <dbReference type="ARBA" id="ARBA00023054"/>
    </source>
</evidence>
<dbReference type="Pfam" id="PF10458">
    <property type="entry name" value="Val_tRNA-synt_C"/>
    <property type="match status" value="1"/>
</dbReference>
<dbReference type="PROSITE" id="PS00178">
    <property type="entry name" value="AA_TRNA_LIGASE_I"/>
    <property type="match status" value="1"/>
</dbReference>
<evidence type="ECO:0000256" key="4">
    <source>
        <dbReference type="ARBA" id="ARBA00022598"/>
    </source>
</evidence>
<reference evidence="16" key="1">
    <citation type="submission" date="2022-06" db="EMBL/GenBank/DDBJ databases">
        <title>Aeoliella straminimaris, a novel planctomycete from sediments.</title>
        <authorList>
            <person name="Vitorino I.R."/>
            <person name="Lage O.M."/>
        </authorList>
    </citation>
    <scope>NUCLEOTIDE SEQUENCE</scope>
    <source>
        <strain evidence="16">ICT_H6.2</strain>
    </source>
</reference>
<keyword evidence="5 12" id="KW-0547">Nucleotide-binding</keyword>
<evidence type="ECO:0000256" key="12">
    <source>
        <dbReference type="HAMAP-Rule" id="MF_02004"/>
    </source>
</evidence>
<dbReference type="InterPro" id="IPR002303">
    <property type="entry name" value="Valyl-tRNA_ligase"/>
</dbReference>
<dbReference type="Gene3D" id="1.10.287.380">
    <property type="entry name" value="Valyl-tRNA synthetase, C-terminal domain"/>
    <property type="match status" value="1"/>
</dbReference>
<evidence type="ECO:0000256" key="9">
    <source>
        <dbReference type="ARBA" id="ARBA00023146"/>
    </source>
</evidence>
<feature type="domain" description="Aminoacyl-tRNA synthetase class Ia" evidence="13">
    <location>
        <begin position="16"/>
        <end position="677"/>
    </location>
</feature>
<dbReference type="GO" id="GO:0002161">
    <property type="term" value="F:aminoacyl-tRNA deacylase activity"/>
    <property type="evidence" value="ECO:0007669"/>
    <property type="project" value="InterPro"/>
</dbReference>
<dbReference type="InterPro" id="IPR010978">
    <property type="entry name" value="tRNA-bd_arm"/>
</dbReference>
<proteinExistence type="inferred from homology"/>
<dbReference type="InterPro" id="IPR009008">
    <property type="entry name" value="Val/Leu/Ile-tRNA-synth_edit"/>
</dbReference>
<dbReference type="SUPFAM" id="SSF46589">
    <property type="entry name" value="tRNA-binding arm"/>
    <property type="match status" value="1"/>
</dbReference>
<comment type="subcellular location">
    <subcellularLocation>
        <location evidence="1 12">Cytoplasm</location>
    </subcellularLocation>
</comment>
<protein>
    <recommendedName>
        <fullName evidence="12">Valine--tRNA ligase</fullName>
        <ecNumber evidence="12">6.1.1.9</ecNumber>
    </recommendedName>
    <alternativeName>
        <fullName evidence="12">Valyl-tRNA synthetase</fullName>
        <shortName evidence="12">ValRS</shortName>
    </alternativeName>
</protein>
<dbReference type="InterPro" id="IPR037118">
    <property type="entry name" value="Val-tRNA_synth_C_sf"/>
</dbReference>
<evidence type="ECO:0000313" key="16">
    <source>
        <dbReference type="EMBL" id="MCO6043696.1"/>
    </source>
</evidence>
<feature type="coiled-coil region" evidence="12">
    <location>
        <begin position="993"/>
        <end position="1059"/>
    </location>
</feature>
<dbReference type="HAMAP" id="MF_02004">
    <property type="entry name" value="Val_tRNA_synth_type1"/>
    <property type="match status" value="1"/>
</dbReference>
<dbReference type="SUPFAM" id="SSF50677">
    <property type="entry name" value="ValRS/IleRS/LeuRS editing domain"/>
    <property type="match status" value="1"/>
</dbReference>
<evidence type="ECO:0000256" key="11">
    <source>
        <dbReference type="ARBA" id="ARBA00060830"/>
    </source>
</evidence>
<dbReference type="InterPro" id="IPR002300">
    <property type="entry name" value="aa-tRNA-synth_Ia"/>
</dbReference>
<dbReference type="InterPro" id="IPR009080">
    <property type="entry name" value="tRNAsynth_Ia_anticodon-bd"/>
</dbReference>
<dbReference type="InterPro" id="IPR014729">
    <property type="entry name" value="Rossmann-like_a/b/a_fold"/>
</dbReference>
<feature type="binding site" evidence="12">
    <location>
        <position position="641"/>
    </location>
    <ligand>
        <name>ATP</name>
        <dbReference type="ChEBI" id="CHEBI:30616"/>
    </ligand>
</feature>
<dbReference type="InterPro" id="IPR019499">
    <property type="entry name" value="Val-tRNA_synth_tRNA-bd"/>
</dbReference>
<keyword evidence="3 12" id="KW-0963">Cytoplasm</keyword>
<dbReference type="AlphaFoldDB" id="A0A9X2FG98"/>
<dbReference type="InterPro" id="IPR033705">
    <property type="entry name" value="Anticodon_Ia_Val"/>
</dbReference>
<comment type="function">
    <text evidence="12">Catalyzes the attachment of valine to tRNA(Val). As ValRS can inadvertently accommodate and process structurally similar amino acids such as threonine, to avoid such errors, it has a 'posttransfer' editing activity that hydrolyzes mischarged Thr-tRNA(Val) in a tRNA-dependent manner.</text>
</comment>
<dbReference type="Proteomes" id="UP001155241">
    <property type="component" value="Unassembled WGS sequence"/>
</dbReference>
<dbReference type="Pfam" id="PF00133">
    <property type="entry name" value="tRNA-synt_1"/>
    <property type="match status" value="1"/>
</dbReference>
<sequence>MKSLSAQYDHAAAQDKWYPFWEKQGYFHADPKLSQTVDGKPPYTIVIPPPNVTGALHLGHALNNTLQDILIRMKRMQGYNTLWMPGTDHAGIATQAVVERRLLAEEKVSRHDLGREGLVDRIWQWKEQYEKRILGQLKQLGCSCDWERTRFTLDDTCARAVRETFFKLFSDGKIYRGKRLVNWDTYLQTAVSDDEVFHEVVKGHFWHFRYPVIDAKPGEPTHVTIATTRPETMLGDTAVAVHPQPATQLAKVKKELEERLAAAPAKEKPPIEAQLEALAEREKTKLDELQTLAEMAARGVMLKLPLTGRKIPLIADIWAKPELGSGCVKITPAHDANDYEVWQRNQEIGAINILNPEGTLNENVPEKYRGLTMKKAREAVVEDLVELGLHDPETDREDREIDLAHSDRSKTPIEPYLADQWFVKMDQLAQTAMDAVSSGKVRIVPERYIKTYLDWLSEKRDWPVGRQLWWGHRIPVWTRQSTFDGFPEGALGPIIATAEKGVSTHFASDKKSHLTPQNHSVRYEVNEAERTVKTYVSVSPGNPKAEEQLESPSWGYKQDEEVLDTWFSSALWPHSTLGWPEETDELHAFYPTTTLITSRDIITLWVARMVLMGEYNMGEVPFHEVYIHPKILDGFGETMSKSKGNGIDPLDVIQKFGADALRFGIAYLTTETQDVRMPVEFECPHCDALIKQTKKNRILPRIECDKCHEPFSTQWAEKDEDKALKRGAVVSDRFELGRNFCNKVWNASRFSLSNLEDYTPGEVKTEELLLEDRWLLSRLATVTRQVTHALNTYRYADAARTLYDFAWDEFCSFYIEMTKARFDVPEQRATAQRVLAHALDTLLRLLHPITPFLTEEIWQLLNEVAPVRSLTNPDREATESICISPWPEWHDGHVDSNIESQFAEFQAVLGAVREIRSRQNITMKEELSFNVKCPTEVAKRLEAMQPYFAKMANATAAELGPTIAPPDMAASIPLAGDLVGIEVHVDVSKYIDVDAEKKRLTNEEEKLTKYERSIEGKLKNEKFVANAPAEVVEAERDKLADAKKQLVSIRAALQKLAEL</sequence>
<evidence type="ECO:0000256" key="3">
    <source>
        <dbReference type="ARBA" id="ARBA00022490"/>
    </source>
</evidence>
<dbReference type="GO" id="GO:0005524">
    <property type="term" value="F:ATP binding"/>
    <property type="evidence" value="ECO:0007669"/>
    <property type="project" value="UniProtKB-UniRule"/>
</dbReference>
<accession>A0A9X2FG98</accession>
<dbReference type="Pfam" id="PF08264">
    <property type="entry name" value="Anticodon_1"/>
    <property type="match status" value="1"/>
</dbReference>
<dbReference type="EC" id="6.1.1.9" evidence="12"/>